<dbReference type="InterPro" id="IPR017920">
    <property type="entry name" value="COMM"/>
</dbReference>
<evidence type="ECO:0000313" key="3">
    <source>
        <dbReference type="EMBL" id="CAB3981479.1"/>
    </source>
</evidence>
<evidence type="ECO:0000256" key="2">
    <source>
        <dbReference type="ARBA" id="ARBA00093455"/>
    </source>
</evidence>
<dbReference type="GO" id="GO:0005768">
    <property type="term" value="C:endosome"/>
    <property type="evidence" value="ECO:0007669"/>
    <property type="project" value="TreeGrafter"/>
</dbReference>
<dbReference type="GO" id="GO:2000009">
    <property type="term" value="P:negative regulation of protein localization to cell surface"/>
    <property type="evidence" value="ECO:0007669"/>
    <property type="project" value="TreeGrafter"/>
</dbReference>
<dbReference type="Pfam" id="PF07258">
    <property type="entry name" value="COMM_domain"/>
    <property type="match status" value="1"/>
</dbReference>
<protein>
    <recommendedName>
        <fullName evidence="1">COMM domain-containing protein 1</fullName>
    </recommendedName>
</protein>
<dbReference type="InterPro" id="IPR037351">
    <property type="entry name" value="Murr1"/>
</dbReference>
<dbReference type="GO" id="GO:0032434">
    <property type="term" value="P:regulation of proteasomal ubiquitin-dependent protein catabolic process"/>
    <property type="evidence" value="ECO:0007669"/>
    <property type="project" value="TreeGrafter"/>
</dbReference>
<dbReference type="GO" id="GO:1902306">
    <property type="term" value="P:negative regulation of sodium ion transmembrane transport"/>
    <property type="evidence" value="ECO:0007669"/>
    <property type="project" value="TreeGrafter"/>
</dbReference>
<dbReference type="PANTHER" id="PTHR21199">
    <property type="entry name" value="COMM DOMAIN-CONTAINING PROTEIN 1"/>
    <property type="match status" value="1"/>
</dbReference>
<dbReference type="PROSITE" id="PS51269">
    <property type="entry name" value="COMM"/>
    <property type="match status" value="1"/>
</dbReference>
<dbReference type="EMBL" id="CACRXK020000393">
    <property type="protein sequence ID" value="CAB3981479.1"/>
    <property type="molecule type" value="Genomic_DNA"/>
</dbReference>
<comment type="similarity">
    <text evidence="2">Belongs to the COMM domain-containing protein 1 family.</text>
</comment>
<comment type="caution">
    <text evidence="3">The sequence shown here is derived from an EMBL/GenBank/DDBJ whole genome shotgun (WGS) entry which is preliminary data.</text>
</comment>
<dbReference type="Pfam" id="PF17221">
    <property type="entry name" value="COMMD1_N"/>
    <property type="match status" value="1"/>
</dbReference>
<reference evidence="3" key="1">
    <citation type="submission" date="2020-04" db="EMBL/GenBank/DDBJ databases">
        <authorList>
            <person name="Alioto T."/>
            <person name="Alioto T."/>
            <person name="Gomez Garrido J."/>
        </authorList>
    </citation>
    <scope>NUCLEOTIDE SEQUENCE</scope>
    <source>
        <strain evidence="3">A484AB</strain>
    </source>
</reference>
<dbReference type="GO" id="GO:0055070">
    <property type="term" value="P:copper ion homeostasis"/>
    <property type="evidence" value="ECO:0007669"/>
    <property type="project" value="InterPro"/>
</dbReference>
<dbReference type="InterPro" id="IPR033776">
    <property type="entry name" value="COMMD1_N"/>
</dbReference>
<proteinExistence type="inferred from homology"/>
<keyword evidence="4" id="KW-1185">Reference proteome</keyword>
<dbReference type="PANTHER" id="PTHR21199:SF1">
    <property type="entry name" value="COMM DOMAIN-CONTAINING PROTEIN 1"/>
    <property type="match status" value="1"/>
</dbReference>
<sequence>MAAADKNFVGLLNGLARRTYFAEEDITNEFLKQELFPDLPQEEFDALLKKCDALMKNIVVADMDFNQLEAFLTSQRKKRQGAITEGQSAAIVKFWKSQKSKIHDILVDKSRWNNKLKDLSWRIDFKSQARHVSQLNTPVAIVEMKFQNPRNEENVDTMHFEMDEKQLTNVLQSIGDIEKLVEAYGK</sequence>
<evidence type="ECO:0000256" key="1">
    <source>
        <dbReference type="ARBA" id="ARBA00016551"/>
    </source>
</evidence>
<name>A0A6S7FYT6_PARCT</name>
<gene>
    <name evidence="3" type="ORF">PACLA_8A023282</name>
</gene>
<evidence type="ECO:0000313" key="4">
    <source>
        <dbReference type="Proteomes" id="UP001152795"/>
    </source>
</evidence>
<organism evidence="3 4">
    <name type="scientific">Paramuricea clavata</name>
    <name type="common">Red gorgonian</name>
    <name type="synonym">Violescent sea-whip</name>
    <dbReference type="NCBI Taxonomy" id="317549"/>
    <lineage>
        <taxon>Eukaryota</taxon>
        <taxon>Metazoa</taxon>
        <taxon>Cnidaria</taxon>
        <taxon>Anthozoa</taxon>
        <taxon>Octocorallia</taxon>
        <taxon>Malacalcyonacea</taxon>
        <taxon>Plexauridae</taxon>
        <taxon>Paramuricea</taxon>
    </lineage>
</organism>
<accession>A0A6S7FYT6</accession>
<dbReference type="AlphaFoldDB" id="A0A6S7FYT6"/>
<dbReference type="OrthoDB" id="10251426at2759"/>
<dbReference type="Proteomes" id="UP001152795">
    <property type="component" value="Unassembled WGS sequence"/>
</dbReference>
<dbReference type="GO" id="GO:0031398">
    <property type="term" value="P:positive regulation of protein ubiquitination"/>
    <property type="evidence" value="ECO:0007669"/>
    <property type="project" value="TreeGrafter"/>
</dbReference>